<dbReference type="NCBIfam" id="TIGR00057">
    <property type="entry name" value="L-threonylcarbamoyladenylate synthase"/>
    <property type="match status" value="1"/>
</dbReference>
<feature type="binding site" evidence="12">
    <location>
        <position position="170"/>
    </location>
    <ligand>
        <name>ATP</name>
        <dbReference type="ChEBI" id="CHEBI:30616"/>
    </ligand>
</feature>
<dbReference type="PIRSF" id="PIRSF004930">
    <property type="entry name" value="Tln_factor_SUA5"/>
    <property type="match status" value="1"/>
</dbReference>
<evidence type="ECO:0000256" key="10">
    <source>
        <dbReference type="ARBA" id="ARBA00029774"/>
    </source>
</evidence>
<keyword evidence="4" id="KW-0963">Cytoplasm</keyword>
<dbReference type="InterPro" id="IPR050156">
    <property type="entry name" value="TC-AMP_synthase_SUA5"/>
</dbReference>
<feature type="binding site" evidence="12">
    <location>
        <position position="208"/>
    </location>
    <ligand>
        <name>L-threonine</name>
        <dbReference type="ChEBI" id="CHEBI:57926"/>
    </ligand>
</feature>
<dbReference type="PANTHER" id="PTHR17490">
    <property type="entry name" value="SUA5"/>
    <property type="match status" value="1"/>
</dbReference>
<evidence type="ECO:0000256" key="1">
    <source>
        <dbReference type="ARBA" id="ARBA00004496"/>
    </source>
</evidence>
<gene>
    <name evidence="15" type="ORF">E6H00_15690</name>
</gene>
<evidence type="ECO:0000256" key="2">
    <source>
        <dbReference type="ARBA" id="ARBA00007663"/>
    </source>
</evidence>
<keyword evidence="6" id="KW-0819">tRNA processing</keyword>
<evidence type="ECO:0000256" key="8">
    <source>
        <dbReference type="ARBA" id="ARBA00022741"/>
    </source>
</evidence>
<name>A0A537JV10_9BACT</name>
<dbReference type="EC" id="2.7.7.87" evidence="3"/>
<evidence type="ECO:0000256" key="5">
    <source>
        <dbReference type="ARBA" id="ARBA00022679"/>
    </source>
</evidence>
<evidence type="ECO:0000256" key="9">
    <source>
        <dbReference type="ARBA" id="ARBA00022840"/>
    </source>
</evidence>
<comment type="caution">
    <text evidence="15">The sequence shown here is derived from an EMBL/GenBank/DDBJ whole genome shotgun (WGS) entry which is preliminary data.</text>
</comment>
<proteinExistence type="inferred from homology"/>
<dbReference type="GO" id="GO:0061710">
    <property type="term" value="F:L-threonylcarbamoyladenylate synthase"/>
    <property type="evidence" value="ECO:0007669"/>
    <property type="project" value="UniProtKB-EC"/>
</dbReference>
<feature type="binding site" evidence="12">
    <location>
        <position position="85"/>
    </location>
    <ligand>
        <name>ATP</name>
        <dbReference type="ChEBI" id="CHEBI:30616"/>
    </ligand>
</feature>
<feature type="binding site" evidence="12">
    <location>
        <position position="144"/>
    </location>
    <ligand>
        <name>ATP</name>
        <dbReference type="ChEBI" id="CHEBI:30616"/>
    </ligand>
</feature>
<evidence type="ECO:0000256" key="3">
    <source>
        <dbReference type="ARBA" id="ARBA00012584"/>
    </source>
</evidence>
<evidence type="ECO:0000256" key="13">
    <source>
        <dbReference type="SAM" id="MobiDB-lite"/>
    </source>
</evidence>
<evidence type="ECO:0000256" key="4">
    <source>
        <dbReference type="ARBA" id="ARBA00022490"/>
    </source>
</evidence>
<keyword evidence="7" id="KW-0548">Nucleotidyltransferase</keyword>
<protein>
    <recommendedName>
        <fullName evidence="10">L-threonylcarbamoyladenylate synthase</fullName>
        <ecNumber evidence="3">2.7.7.87</ecNumber>
    </recommendedName>
    <alternativeName>
        <fullName evidence="10">L-threonylcarbamoyladenylate synthase</fullName>
    </alternativeName>
</protein>
<dbReference type="GO" id="GO:0005737">
    <property type="term" value="C:cytoplasm"/>
    <property type="evidence" value="ECO:0007669"/>
    <property type="project" value="UniProtKB-SubCell"/>
</dbReference>
<accession>A0A537JV10</accession>
<dbReference type="EMBL" id="VBAK01000160">
    <property type="protein sequence ID" value="TMI87389.1"/>
    <property type="molecule type" value="Genomic_DNA"/>
</dbReference>
<evidence type="ECO:0000256" key="7">
    <source>
        <dbReference type="ARBA" id="ARBA00022695"/>
    </source>
</evidence>
<dbReference type="InterPro" id="IPR006070">
    <property type="entry name" value="Sua5-like_dom"/>
</dbReference>
<dbReference type="GO" id="GO:0000049">
    <property type="term" value="F:tRNA binding"/>
    <property type="evidence" value="ECO:0007669"/>
    <property type="project" value="TreeGrafter"/>
</dbReference>
<comment type="similarity">
    <text evidence="2">Belongs to the SUA5 family.</text>
</comment>
<dbReference type="PROSITE" id="PS51163">
    <property type="entry name" value="YRDC"/>
    <property type="match status" value="1"/>
</dbReference>
<dbReference type="InterPro" id="IPR017945">
    <property type="entry name" value="DHBP_synth_RibB-like_a/b_dom"/>
</dbReference>
<dbReference type="GO" id="GO:0006450">
    <property type="term" value="P:regulation of translational fidelity"/>
    <property type="evidence" value="ECO:0007669"/>
    <property type="project" value="TreeGrafter"/>
</dbReference>
<keyword evidence="9 12" id="KW-0067">ATP-binding</keyword>
<dbReference type="Pfam" id="PF01300">
    <property type="entry name" value="Sua5_yciO_yrdC"/>
    <property type="match status" value="1"/>
</dbReference>
<evidence type="ECO:0000256" key="11">
    <source>
        <dbReference type="ARBA" id="ARBA00048366"/>
    </source>
</evidence>
<dbReference type="AlphaFoldDB" id="A0A537JV10"/>
<feature type="binding site" evidence="12">
    <location>
        <position position="148"/>
    </location>
    <ligand>
        <name>L-threonine</name>
        <dbReference type="ChEBI" id="CHEBI:57926"/>
    </ligand>
</feature>
<dbReference type="PANTHER" id="PTHR17490:SF16">
    <property type="entry name" value="THREONYLCARBAMOYL-AMP SYNTHASE"/>
    <property type="match status" value="1"/>
</dbReference>
<keyword evidence="5" id="KW-0808">Transferase</keyword>
<comment type="catalytic activity">
    <reaction evidence="11">
        <text>L-threonine + hydrogencarbonate + ATP = L-threonylcarbamoyladenylate + diphosphate + H2O</text>
        <dbReference type="Rhea" id="RHEA:36407"/>
        <dbReference type="ChEBI" id="CHEBI:15377"/>
        <dbReference type="ChEBI" id="CHEBI:17544"/>
        <dbReference type="ChEBI" id="CHEBI:30616"/>
        <dbReference type="ChEBI" id="CHEBI:33019"/>
        <dbReference type="ChEBI" id="CHEBI:57926"/>
        <dbReference type="ChEBI" id="CHEBI:73682"/>
        <dbReference type="EC" id="2.7.7.87"/>
    </reaction>
</comment>
<feature type="region of interest" description="Disordered" evidence="13">
    <location>
        <begin position="1"/>
        <end position="23"/>
    </location>
</feature>
<dbReference type="SUPFAM" id="SSF55821">
    <property type="entry name" value="YrdC/RibB"/>
    <property type="match status" value="1"/>
</dbReference>
<feature type="domain" description="YrdC-like" evidence="14">
    <location>
        <begin position="40"/>
        <end position="226"/>
    </location>
</feature>
<feature type="binding site" evidence="12">
    <location>
        <position position="62"/>
    </location>
    <ligand>
        <name>L-threonine</name>
        <dbReference type="ChEBI" id="CHEBI:57926"/>
    </ligand>
</feature>
<evidence type="ECO:0000313" key="16">
    <source>
        <dbReference type="Proteomes" id="UP000318509"/>
    </source>
</evidence>
<evidence type="ECO:0000256" key="6">
    <source>
        <dbReference type="ARBA" id="ARBA00022694"/>
    </source>
</evidence>
<evidence type="ECO:0000313" key="15">
    <source>
        <dbReference type="EMBL" id="TMI87389.1"/>
    </source>
</evidence>
<evidence type="ECO:0000259" key="14">
    <source>
        <dbReference type="PROSITE" id="PS51163"/>
    </source>
</evidence>
<feature type="binding site" evidence="12">
    <location>
        <position position="222"/>
    </location>
    <ligand>
        <name>ATP</name>
        <dbReference type="ChEBI" id="CHEBI:30616"/>
    </ligand>
</feature>
<dbReference type="GO" id="GO:0005524">
    <property type="term" value="F:ATP binding"/>
    <property type="evidence" value="ECO:0007669"/>
    <property type="project" value="UniProtKB-KW"/>
</dbReference>
<dbReference type="Proteomes" id="UP000318509">
    <property type="component" value="Unassembled WGS sequence"/>
</dbReference>
<comment type="subcellular location">
    <subcellularLocation>
        <location evidence="1">Cytoplasm</location>
    </subcellularLocation>
</comment>
<dbReference type="InterPro" id="IPR010923">
    <property type="entry name" value="T(6)A37_SUA5"/>
</dbReference>
<dbReference type="Gene3D" id="3.90.870.10">
    <property type="entry name" value="DHBP synthase"/>
    <property type="match status" value="1"/>
</dbReference>
<reference evidence="15 16" key="1">
    <citation type="journal article" date="2019" name="Nat. Microbiol.">
        <title>Mediterranean grassland soil C-N compound turnover is dependent on rainfall and depth, and is mediated by genomically divergent microorganisms.</title>
        <authorList>
            <person name="Diamond S."/>
            <person name="Andeer P.F."/>
            <person name="Li Z."/>
            <person name="Crits-Christoph A."/>
            <person name="Burstein D."/>
            <person name="Anantharaman K."/>
            <person name="Lane K.R."/>
            <person name="Thomas B.C."/>
            <person name="Pan C."/>
            <person name="Northen T.R."/>
            <person name="Banfield J.F."/>
        </authorList>
    </citation>
    <scope>NUCLEOTIDE SEQUENCE [LARGE SCALE GENOMIC DNA]</scope>
    <source>
        <strain evidence="15">NP_3</strain>
    </source>
</reference>
<dbReference type="GO" id="GO:0003725">
    <property type="term" value="F:double-stranded RNA binding"/>
    <property type="evidence" value="ECO:0007669"/>
    <property type="project" value="InterPro"/>
</dbReference>
<organism evidence="15 16">
    <name type="scientific">Candidatus Segetimicrobium genomatis</name>
    <dbReference type="NCBI Taxonomy" id="2569760"/>
    <lineage>
        <taxon>Bacteria</taxon>
        <taxon>Bacillati</taxon>
        <taxon>Candidatus Sysuimicrobiota</taxon>
        <taxon>Candidatus Sysuimicrobiia</taxon>
        <taxon>Candidatus Sysuimicrobiales</taxon>
        <taxon>Candidatus Segetimicrobiaceae</taxon>
        <taxon>Candidatus Segetimicrobium</taxon>
    </lineage>
</organism>
<keyword evidence="8 12" id="KW-0547">Nucleotide-binding</keyword>
<dbReference type="GO" id="GO:0008033">
    <property type="term" value="P:tRNA processing"/>
    <property type="evidence" value="ECO:0007669"/>
    <property type="project" value="UniProtKB-KW"/>
</dbReference>
<sequence length="248" mass="25659">MPRGCSRPPGLSAMTRAPSGSSWRSELAGMEIIGVDPRSPEAPRRALHTLRAGGLVAFPTDTFYALGAAALDEAAVARVFAAKRRPPGEPVPVLVADRDQWRTLVAELPPAAVRLADRFWPGPLTIVCRRAAGVPRLLGGGGETIGVRQPGLPIAMALCRALGLPIVGTSANTHGLPAPVTAAHVALDVGPDVDLILDGGRCPLGRPSTVIDVTRTPPVIVRAGAVSLEAVQDALGQTLVQAAAALRY</sequence>
<evidence type="ECO:0000256" key="12">
    <source>
        <dbReference type="PIRSR" id="PIRSR004930-1"/>
    </source>
</evidence>